<dbReference type="RefSeq" id="WP_200786941.1">
    <property type="nucleotide sequence ID" value="NZ_JAEDAO010000001.1"/>
</dbReference>
<feature type="transmembrane region" description="Helical" evidence="1">
    <location>
        <begin position="204"/>
        <end position="225"/>
    </location>
</feature>
<dbReference type="GO" id="GO:0016747">
    <property type="term" value="F:acyltransferase activity, transferring groups other than amino-acyl groups"/>
    <property type="evidence" value="ECO:0007669"/>
    <property type="project" value="InterPro"/>
</dbReference>
<evidence type="ECO:0000259" key="2">
    <source>
        <dbReference type="Pfam" id="PF01757"/>
    </source>
</evidence>
<dbReference type="GO" id="GO:0000271">
    <property type="term" value="P:polysaccharide biosynthetic process"/>
    <property type="evidence" value="ECO:0007669"/>
    <property type="project" value="TreeGrafter"/>
</dbReference>
<dbReference type="GO" id="GO:0016020">
    <property type="term" value="C:membrane"/>
    <property type="evidence" value="ECO:0007669"/>
    <property type="project" value="TreeGrafter"/>
</dbReference>
<feature type="transmembrane region" description="Helical" evidence="1">
    <location>
        <begin position="178"/>
        <end position="198"/>
    </location>
</feature>
<dbReference type="PANTHER" id="PTHR23028">
    <property type="entry name" value="ACETYLTRANSFERASE"/>
    <property type="match status" value="1"/>
</dbReference>
<name>A0A934UPV9_9BURK</name>
<feature type="transmembrane region" description="Helical" evidence="1">
    <location>
        <begin position="291"/>
        <end position="310"/>
    </location>
</feature>
<accession>A0A934UPV9</accession>
<keyword evidence="3" id="KW-0808">Transferase</keyword>
<feature type="domain" description="Acyltransferase 3" evidence="2">
    <location>
        <begin position="6"/>
        <end position="333"/>
    </location>
</feature>
<evidence type="ECO:0000256" key="1">
    <source>
        <dbReference type="SAM" id="Phobius"/>
    </source>
</evidence>
<feature type="transmembrane region" description="Helical" evidence="1">
    <location>
        <begin position="70"/>
        <end position="89"/>
    </location>
</feature>
<dbReference type="AlphaFoldDB" id="A0A934UPV9"/>
<proteinExistence type="predicted"/>
<dbReference type="InterPro" id="IPR050879">
    <property type="entry name" value="Acyltransferase_3"/>
</dbReference>
<protein>
    <submittedName>
        <fullName evidence="3">Acyltransferase</fullName>
    </submittedName>
</protein>
<keyword evidence="1" id="KW-0812">Transmembrane</keyword>
<dbReference type="Proteomes" id="UP000617041">
    <property type="component" value="Unassembled WGS sequence"/>
</dbReference>
<feature type="transmembrane region" description="Helical" evidence="1">
    <location>
        <begin position="259"/>
        <end position="279"/>
    </location>
</feature>
<evidence type="ECO:0000313" key="4">
    <source>
        <dbReference type="Proteomes" id="UP000617041"/>
    </source>
</evidence>
<feature type="transmembrane region" description="Helical" evidence="1">
    <location>
        <begin position="232"/>
        <end position="253"/>
    </location>
</feature>
<keyword evidence="4" id="KW-1185">Reference proteome</keyword>
<evidence type="ECO:0000313" key="3">
    <source>
        <dbReference type="EMBL" id="MBK0391974.1"/>
    </source>
</evidence>
<keyword evidence="3" id="KW-0012">Acyltransferase</keyword>
<feature type="transmembrane region" description="Helical" evidence="1">
    <location>
        <begin position="146"/>
        <end position="166"/>
    </location>
</feature>
<dbReference type="InterPro" id="IPR002656">
    <property type="entry name" value="Acyl_transf_3_dom"/>
</dbReference>
<organism evidence="3 4">
    <name type="scientific">Ramlibacter algicola</name>
    <dbReference type="NCBI Taxonomy" id="2795217"/>
    <lineage>
        <taxon>Bacteria</taxon>
        <taxon>Pseudomonadati</taxon>
        <taxon>Pseudomonadota</taxon>
        <taxon>Betaproteobacteria</taxon>
        <taxon>Burkholderiales</taxon>
        <taxon>Comamonadaceae</taxon>
        <taxon>Ramlibacter</taxon>
    </lineage>
</organism>
<feature type="transmembrane region" description="Helical" evidence="1">
    <location>
        <begin position="316"/>
        <end position="336"/>
    </location>
</feature>
<sequence length="358" mass="40019">MNVVGCLRVFLALAVVLVHGEILPFTIFPADAAVQIFFMISGFYMALVLNTKYMGSDSNIEFYLGRVWRLAPTFLACALFALVLTSAGLKPHLRWHSPSDLPFSAMLLICLSQVVLVGQDAVHFLTVDGTSGLRFTSDFAAESLQLWQYLLIPQAWSLSVEVYFYLFAPLLLRCGPRILFAALVGSFFLRLFIAGTFGLRFDPWSYRFFPSELLFFVAGAIAYLASKRSVSMWLHVFAALLIFVATNVGRVGLGGRLFFLSPIVTTGVLFALPVLFSVTKNWEWDRRLGDLSYPIYVSHMLVISLGASIFPMRDVLFKTFVIVLVVLTSLALIRFVEGPLEQYRKSRRCRVALTATGV</sequence>
<gene>
    <name evidence="3" type="ORF">I8E28_05175</name>
</gene>
<dbReference type="PANTHER" id="PTHR23028:SF53">
    <property type="entry name" value="ACYL_TRANSF_3 DOMAIN-CONTAINING PROTEIN"/>
    <property type="match status" value="1"/>
</dbReference>
<dbReference type="EMBL" id="JAEDAO010000001">
    <property type="protein sequence ID" value="MBK0391974.1"/>
    <property type="molecule type" value="Genomic_DNA"/>
</dbReference>
<keyword evidence="1" id="KW-0472">Membrane</keyword>
<comment type="caution">
    <text evidence="3">The sequence shown here is derived from an EMBL/GenBank/DDBJ whole genome shotgun (WGS) entry which is preliminary data.</text>
</comment>
<feature type="transmembrane region" description="Helical" evidence="1">
    <location>
        <begin position="30"/>
        <end position="49"/>
    </location>
</feature>
<reference evidence="3" key="1">
    <citation type="submission" date="2020-12" db="EMBL/GenBank/DDBJ databases">
        <title>Ramlibacter sp. nov., isolated from a freshwater alga, Cryptomonas.</title>
        <authorList>
            <person name="Kim H.M."/>
            <person name="Jeon C.O."/>
        </authorList>
    </citation>
    <scope>NUCLEOTIDE SEQUENCE</scope>
    <source>
        <strain evidence="3">CrO1</strain>
    </source>
</reference>
<keyword evidence="1" id="KW-1133">Transmembrane helix</keyword>
<dbReference type="Pfam" id="PF01757">
    <property type="entry name" value="Acyl_transf_3"/>
    <property type="match status" value="1"/>
</dbReference>